<gene>
    <name evidence="1" type="ORF">MUO14_09265</name>
</gene>
<dbReference type="RefSeq" id="WP_244754948.1">
    <property type="nucleotide sequence ID" value="NZ_CP095074.1"/>
</dbReference>
<accession>A0ABY4H3R5</accession>
<proteinExistence type="predicted"/>
<keyword evidence="2" id="KW-1185">Reference proteome</keyword>
<dbReference type="Proteomes" id="UP000831880">
    <property type="component" value="Chromosome"/>
</dbReference>
<evidence type="ECO:0000313" key="1">
    <source>
        <dbReference type="EMBL" id="UOQ95095.1"/>
    </source>
</evidence>
<name>A0ABY4H3R5_9BACI</name>
<sequence>MDVLQSRESLSKQENGERRVQPGITKQFINKYNDPWVALEAANEYIGWGVTRLDGPAADNRRSSVQLKLEEELNEALKAIVKVEISGNSNCVQSMDYQYIQGMASKIVDVVHWALIYLGILCETYNISWLQLWEEHYSKLRSKGYVV</sequence>
<reference evidence="1 2" key="1">
    <citation type="submission" date="2022-04" db="EMBL/GenBank/DDBJ databases">
        <title>Halobacillus sp. isolated from saltern.</title>
        <authorList>
            <person name="Won M."/>
            <person name="Lee C.-M."/>
            <person name="Woen H.-Y."/>
            <person name="Kwon S.-W."/>
        </authorList>
    </citation>
    <scope>NUCLEOTIDE SEQUENCE [LARGE SCALE GENOMIC DNA]</scope>
    <source>
        <strain evidence="1 2">SSTM10-2</strain>
    </source>
</reference>
<dbReference type="EMBL" id="CP095074">
    <property type="protein sequence ID" value="UOQ95095.1"/>
    <property type="molecule type" value="Genomic_DNA"/>
</dbReference>
<protein>
    <submittedName>
        <fullName evidence="1">XRE family transcriptional regulator</fullName>
    </submittedName>
</protein>
<evidence type="ECO:0000313" key="2">
    <source>
        <dbReference type="Proteomes" id="UP000831880"/>
    </source>
</evidence>
<organism evidence="1 2">
    <name type="scientific">Halobacillus shinanisalinarum</name>
    <dbReference type="NCBI Taxonomy" id="2932258"/>
    <lineage>
        <taxon>Bacteria</taxon>
        <taxon>Bacillati</taxon>
        <taxon>Bacillota</taxon>
        <taxon>Bacilli</taxon>
        <taxon>Bacillales</taxon>
        <taxon>Bacillaceae</taxon>
        <taxon>Halobacillus</taxon>
    </lineage>
</organism>